<evidence type="ECO:0000313" key="1">
    <source>
        <dbReference type="EMBL" id="KWK79424.1"/>
    </source>
</evidence>
<dbReference type="InterPro" id="IPR006450">
    <property type="entry name" value="Phage_HK97_gp6-like"/>
</dbReference>
<reference evidence="1 2" key="1">
    <citation type="submission" date="2015-11" db="EMBL/GenBank/DDBJ databases">
        <title>Expanding the genomic diversity of Burkholderia species for the development of highly accurate diagnostics.</title>
        <authorList>
            <person name="Sahl J."/>
            <person name="Keim P."/>
            <person name="Wagner D."/>
        </authorList>
    </citation>
    <scope>NUCLEOTIDE SEQUENCE [LARGE SCALE GENOMIC DNA]</scope>
    <source>
        <strain evidence="1 2">MSMB782WGS</strain>
    </source>
</reference>
<proteinExistence type="predicted"/>
<sequence length="113" mass="12028">MALVELKLALGFLRQDAGVEDDVVQVLLDGATQSAVDYLNRQVFESAEVMEAAIAAGTAGDNPMVVNAAIRAAILKTTGELYANREDSSVGTVAELPFNARTLLRPWRIVPGV</sequence>
<evidence type="ECO:0008006" key="3">
    <source>
        <dbReference type="Google" id="ProtNLM"/>
    </source>
</evidence>
<protein>
    <recommendedName>
        <fullName evidence="3">Phage gp6-like head-tail connector protein</fullName>
    </recommendedName>
</protein>
<evidence type="ECO:0000313" key="2">
    <source>
        <dbReference type="Proteomes" id="UP000065504"/>
    </source>
</evidence>
<dbReference type="EMBL" id="LPLU01000048">
    <property type="protein sequence ID" value="KWK79424.1"/>
    <property type="molecule type" value="Genomic_DNA"/>
</dbReference>
<dbReference type="AlphaFoldDB" id="A0A108CRB8"/>
<gene>
    <name evidence="1" type="ORF">WM16_07735</name>
</gene>
<dbReference type="InterPro" id="IPR021146">
    <property type="entry name" value="Phage_gp6-like_head-tail"/>
</dbReference>
<dbReference type="RefSeq" id="WP_060233906.1">
    <property type="nucleotide sequence ID" value="NZ_LPLU01000048.1"/>
</dbReference>
<name>A0A108CRB8_9BURK</name>
<dbReference type="CDD" id="cd08054">
    <property type="entry name" value="gp6"/>
    <property type="match status" value="1"/>
</dbReference>
<organism evidence="1 2">
    <name type="scientific">Burkholderia ubonensis</name>
    <dbReference type="NCBI Taxonomy" id="101571"/>
    <lineage>
        <taxon>Bacteria</taxon>
        <taxon>Pseudomonadati</taxon>
        <taxon>Pseudomonadota</taxon>
        <taxon>Betaproteobacteria</taxon>
        <taxon>Burkholderiales</taxon>
        <taxon>Burkholderiaceae</taxon>
        <taxon>Burkholderia</taxon>
        <taxon>Burkholderia cepacia complex</taxon>
    </lineage>
</organism>
<accession>A0A108CRB8</accession>
<dbReference type="Gene3D" id="1.10.3230.30">
    <property type="entry name" value="Phage gp6-like head-tail connector protein"/>
    <property type="match status" value="1"/>
</dbReference>
<dbReference type="NCBIfam" id="TIGR01560">
    <property type="entry name" value="put_DNA_pack"/>
    <property type="match status" value="1"/>
</dbReference>
<dbReference type="Pfam" id="PF05135">
    <property type="entry name" value="Phage_connect_1"/>
    <property type="match status" value="1"/>
</dbReference>
<dbReference type="Proteomes" id="UP000065504">
    <property type="component" value="Unassembled WGS sequence"/>
</dbReference>
<comment type="caution">
    <text evidence="1">The sequence shown here is derived from an EMBL/GenBank/DDBJ whole genome shotgun (WGS) entry which is preliminary data.</text>
</comment>